<dbReference type="AlphaFoldDB" id="Q9PH33"/>
<dbReference type="Proteomes" id="UP000000812">
    <property type="component" value="Chromosome"/>
</dbReference>
<dbReference type="HOGENOM" id="CLU_3031524_0_0_6"/>
<accession>Q9PH33</accession>
<dbReference type="KEGG" id="xfa:XF_0113"/>
<dbReference type="STRING" id="160492.XF_0113"/>
<dbReference type="EMBL" id="AE003849">
    <property type="protein sequence ID" value="AAF82926.1"/>
    <property type="molecule type" value="Genomic_DNA"/>
</dbReference>
<dbReference type="PIR" id="G82845">
    <property type="entry name" value="G82845"/>
</dbReference>
<reference evidence="1 2" key="1">
    <citation type="journal article" date="2000" name="Nature">
        <title>The genome sequence of the plant pathogen Xylella fastidiosa.</title>
        <authorList>
            <person name="Simpson A.J."/>
            <person name="Reinach F.C."/>
            <person name="Arruda P."/>
            <person name="Abreu F.A."/>
            <person name="Acencio M."/>
            <person name="Alvarenga R."/>
            <person name="Alves L.M."/>
            <person name="Araya J.E."/>
            <person name="Baia G.S."/>
            <person name="Baptista C.S."/>
            <person name="Barros M.H."/>
            <person name="Bonaccorsi E.D."/>
            <person name="Bordin S."/>
            <person name="Bove J.M."/>
            <person name="Briones M.R."/>
            <person name="Bueno M.R."/>
            <person name="Camargo A.A."/>
            <person name="Camargo L.E."/>
            <person name="Carraro D.M."/>
            <person name="Carrer H."/>
            <person name="Colauto N.B."/>
            <person name="Colombo C."/>
            <person name="Costa F.F."/>
            <person name="Costa M.C."/>
            <person name="Costa-Neto C.M."/>
            <person name="Coutinho L.L."/>
            <person name="Cristofani M."/>
            <person name="Dias-Neto E."/>
            <person name="Docena C."/>
            <person name="El-Dorry H."/>
            <person name="Facincani A.P."/>
            <person name="Ferreira A.J."/>
            <person name="Ferreira V.C."/>
            <person name="Ferro J.A."/>
            <person name="Fraga J.S."/>
            <person name="Franca S.C."/>
            <person name="Franco M.C."/>
            <person name="Frohme M."/>
            <person name="Furlan L.R."/>
            <person name="Garnier M."/>
            <person name="Goldman G.H."/>
            <person name="Goldman M.H."/>
            <person name="Gomes S.L."/>
            <person name="Gruber A."/>
            <person name="Ho P.L."/>
            <person name="Hoheisel J.D."/>
            <person name="Junqueira M.L."/>
            <person name="Kemper E.L."/>
            <person name="Kitajima J.P."/>
            <person name="Krieger J.E."/>
            <person name="Kuramae E.E."/>
            <person name="Laigret F."/>
            <person name="Lambais M.R."/>
            <person name="Leite L.C."/>
            <person name="Lemos E.G."/>
            <person name="Lemos M.V."/>
            <person name="Lopes S.A."/>
            <person name="Lopes C.R."/>
            <person name="Machado J.A."/>
            <person name="Machado M.A."/>
            <person name="Madeira A.M."/>
            <person name="Madeira H.M."/>
            <person name="Marino C.L."/>
            <person name="Marques M.V."/>
            <person name="Martins E.A."/>
            <person name="Martins E.M."/>
            <person name="Matsukuma A.Y."/>
            <person name="Menck C.F."/>
            <person name="Miracca E.C."/>
            <person name="Miyaki C.Y."/>
            <person name="Monteriro-Vitorello C.B."/>
            <person name="Moon D.H."/>
            <person name="Nagai M.A."/>
            <person name="Nascimento A.L."/>
            <person name="Netto L.E."/>
            <person name="Nhani A.Jr."/>
            <person name="Nobrega F.G."/>
            <person name="Nunes L.R."/>
            <person name="Oliveira M.A."/>
            <person name="de Oliveira M.C."/>
            <person name="de Oliveira R.C."/>
            <person name="Palmieri D.A."/>
            <person name="Paris A."/>
            <person name="Peixoto B.R."/>
            <person name="Pereira G.A."/>
            <person name="Pereira H.A.Jr."/>
            <person name="Pesquero J.B."/>
            <person name="Quaggio R.B."/>
            <person name="Roberto P.G."/>
            <person name="Rodrigues V."/>
            <person name="de M Rosa A.J."/>
            <person name="de Rosa V.E.Jr."/>
            <person name="de Sa R.G."/>
            <person name="Santelli R.V."/>
            <person name="Sawasaki H.E."/>
            <person name="da Silva A.C."/>
            <person name="da Silva A.M."/>
            <person name="da Silva F.R."/>
            <person name="da Silva W.A.Jr."/>
            <person name="da Silveira J.F."/>
            <person name="Silvestri M.L."/>
            <person name="Siqueira W.J."/>
            <person name="de Souza A.A."/>
            <person name="de Souza A.P."/>
            <person name="Terenzi M.F."/>
            <person name="Truffi D."/>
            <person name="Tsai S.M."/>
            <person name="Tsuhako M.H."/>
            <person name="Vallada H."/>
            <person name="Van Sluys M.A."/>
            <person name="Verjovski-Almeida S."/>
            <person name="Vettore A.L."/>
            <person name="Zago M.A."/>
            <person name="Zatz M."/>
            <person name="Meidanis J."/>
            <person name="Setubal J.C."/>
        </authorList>
    </citation>
    <scope>NUCLEOTIDE SEQUENCE [LARGE SCALE GENOMIC DNA]</scope>
    <source>
        <strain evidence="1 2">9a5c</strain>
    </source>
</reference>
<gene>
    <name evidence="1" type="ordered locus">XF_0113</name>
</gene>
<protein>
    <submittedName>
        <fullName evidence="1">Uncharacterized protein</fullName>
    </submittedName>
</protein>
<evidence type="ECO:0000313" key="2">
    <source>
        <dbReference type="Proteomes" id="UP000000812"/>
    </source>
</evidence>
<name>Q9PH33_XYLFA</name>
<sequence length="55" mass="6548">MRFDDCKPLVQRFYFAEASRSLHVEKIMQCFYRSTSTLSRISDYLLQHVDAPCDE</sequence>
<proteinExistence type="predicted"/>
<organism evidence="1 2">
    <name type="scientific">Xylella fastidiosa (strain 9a5c)</name>
    <dbReference type="NCBI Taxonomy" id="160492"/>
    <lineage>
        <taxon>Bacteria</taxon>
        <taxon>Pseudomonadati</taxon>
        <taxon>Pseudomonadota</taxon>
        <taxon>Gammaproteobacteria</taxon>
        <taxon>Lysobacterales</taxon>
        <taxon>Lysobacteraceae</taxon>
        <taxon>Xylella</taxon>
    </lineage>
</organism>
<evidence type="ECO:0000313" key="1">
    <source>
        <dbReference type="EMBL" id="AAF82926.1"/>
    </source>
</evidence>